<sequence length="213" mass="24341">MELLVVTMAYVASGTEAESEMRLRLVNETIRNAPGLLTLQSYYGQGRGNEKGSIYVLLTSWDDEESWFDLQERYNPKKALQTTVGELLKAPPYQWLMYYQWGYSRSTAQIKTAALHLIQARAEYGQSLQQEAISALQDEELQMLLAFAFLARGIPEENRTEKTIAQGAVHLHFLSWGSESEREHFLATPRYQQMHAHINRRGAAYLLPLTPLT</sequence>
<dbReference type="InterPro" id="IPR011008">
    <property type="entry name" value="Dimeric_a/b-barrel"/>
</dbReference>
<reference evidence="2" key="1">
    <citation type="submission" date="2018-12" db="EMBL/GenBank/DDBJ databases">
        <title>Novel natural products biosynthetic potential of the class Ktedonobacteria.</title>
        <authorList>
            <person name="Zheng Y."/>
            <person name="Saitou A."/>
            <person name="Wang C.M."/>
            <person name="Toyoda A."/>
            <person name="Minakuchi Y."/>
            <person name="Sekiguchi Y."/>
            <person name="Ueda K."/>
            <person name="Takano H."/>
            <person name="Sakai Y."/>
            <person name="Yokota A."/>
            <person name="Yabe S."/>
        </authorList>
    </citation>
    <scope>NUCLEOTIDE SEQUENCE</scope>
    <source>
        <strain evidence="2">COM3</strain>
    </source>
</reference>
<accession>A0A455SLR7</accession>
<feature type="domain" description="ABM" evidence="1">
    <location>
        <begin position="4"/>
        <end position="68"/>
    </location>
</feature>
<gene>
    <name evidence="2" type="ORF">KTC_34170</name>
</gene>
<organism evidence="2">
    <name type="scientific">Thermosporothrix sp. COM3</name>
    <dbReference type="NCBI Taxonomy" id="2490863"/>
    <lineage>
        <taxon>Bacteria</taxon>
        <taxon>Bacillati</taxon>
        <taxon>Chloroflexota</taxon>
        <taxon>Ktedonobacteria</taxon>
        <taxon>Ktedonobacterales</taxon>
        <taxon>Thermosporotrichaceae</taxon>
        <taxon>Thermosporothrix</taxon>
    </lineage>
</organism>
<evidence type="ECO:0000259" key="1">
    <source>
        <dbReference type="Pfam" id="PF03992"/>
    </source>
</evidence>
<name>A0A455SLR7_9CHLR</name>
<dbReference type="SUPFAM" id="SSF54909">
    <property type="entry name" value="Dimeric alpha+beta barrel"/>
    <property type="match status" value="1"/>
</dbReference>
<dbReference type="Pfam" id="PF03992">
    <property type="entry name" value="ABM"/>
    <property type="match status" value="1"/>
</dbReference>
<dbReference type="AlphaFoldDB" id="A0A455SLR7"/>
<proteinExistence type="predicted"/>
<dbReference type="EMBL" id="AP019376">
    <property type="protein sequence ID" value="BBH88666.1"/>
    <property type="molecule type" value="Genomic_DNA"/>
</dbReference>
<evidence type="ECO:0000313" key="2">
    <source>
        <dbReference type="EMBL" id="BBH88666.1"/>
    </source>
</evidence>
<protein>
    <recommendedName>
        <fullName evidence="1">ABM domain-containing protein</fullName>
    </recommendedName>
</protein>
<dbReference type="InterPro" id="IPR007138">
    <property type="entry name" value="ABM_dom"/>
</dbReference>